<evidence type="ECO:0000313" key="2">
    <source>
        <dbReference type="EMBL" id="BAW29802.1"/>
    </source>
</evidence>
<dbReference type="Pfam" id="PF13646">
    <property type="entry name" value="HEAT_2"/>
    <property type="match status" value="1"/>
</dbReference>
<protein>
    <submittedName>
        <fullName evidence="2">Phosphorylase</fullName>
    </submittedName>
</protein>
<gene>
    <name evidence="2" type="ORF">MESMT1_1872</name>
</gene>
<dbReference type="SUPFAM" id="SSF48371">
    <property type="entry name" value="ARM repeat"/>
    <property type="match status" value="2"/>
</dbReference>
<dbReference type="InterPro" id="IPR016024">
    <property type="entry name" value="ARM-type_fold"/>
</dbReference>
<dbReference type="InterPro" id="IPR011989">
    <property type="entry name" value="ARM-like"/>
</dbReference>
<name>A0A3G9CU75_METTE</name>
<feature type="coiled-coil region" evidence="1">
    <location>
        <begin position="162"/>
        <end position="209"/>
    </location>
</feature>
<reference evidence="2 3" key="1">
    <citation type="submission" date="2016-09" db="EMBL/GenBank/DDBJ databases">
        <title>Complete Genome Sequence of Methanosarcina thermophila MT-1.</title>
        <authorList>
            <person name="Kouzuma A."/>
        </authorList>
    </citation>
    <scope>NUCLEOTIDE SEQUENCE [LARGE SCALE GENOMIC DNA]</scope>
    <source>
        <strain evidence="2 3">MT-1</strain>
    </source>
</reference>
<organism evidence="2 3">
    <name type="scientific">Methanosarcina thermophila</name>
    <dbReference type="NCBI Taxonomy" id="2210"/>
    <lineage>
        <taxon>Archaea</taxon>
        <taxon>Methanobacteriati</taxon>
        <taxon>Methanobacteriota</taxon>
        <taxon>Stenosarchaea group</taxon>
        <taxon>Methanomicrobia</taxon>
        <taxon>Methanosarcinales</taxon>
        <taxon>Methanosarcinaceae</taxon>
        <taxon>Methanosarcina</taxon>
    </lineage>
</organism>
<dbReference type="EMBL" id="AP017646">
    <property type="protein sequence ID" value="BAW29802.1"/>
    <property type="molecule type" value="Genomic_DNA"/>
</dbReference>
<keyword evidence="1" id="KW-0175">Coiled coil</keyword>
<dbReference type="AlphaFoldDB" id="A0A3G9CU75"/>
<dbReference type="Gene3D" id="1.25.10.10">
    <property type="entry name" value="Leucine-rich Repeat Variant"/>
    <property type="match status" value="1"/>
</dbReference>
<dbReference type="Proteomes" id="UP000265557">
    <property type="component" value="Chromosome"/>
</dbReference>
<evidence type="ECO:0000313" key="3">
    <source>
        <dbReference type="Proteomes" id="UP000265557"/>
    </source>
</evidence>
<feature type="coiled-coil region" evidence="1">
    <location>
        <begin position="355"/>
        <end position="382"/>
    </location>
</feature>
<evidence type="ECO:0000256" key="1">
    <source>
        <dbReference type="SAM" id="Coils"/>
    </source>
</evidence>
<sequence>MIPDKQQAWDDLHRLTSDEDSDVRFSAAKALGSAFSQVPDKQQAWEDLHRLTSDEDTLVRRWAAEALGSAFSHVPDKQQAWDDLHRLTSDEDSDVRSYSNYSLARVSIFMASQAETDEDYKKELEKAIEFFEIAAKEAYYFYNPAQFCLPFYRSFHTIIFKKQEAREEVNRYLEEAKSAIKGSESKKLLFEAVQNLAEALKEVHNLENLDLEAKKGELNFYRKYCDRAAELMRYTDDKAPFATKVLRKGLPFLDRNLKKILEGIQKKAKIACKESKGTATEEIACTINSEIQRWEISSQEELAFNLENLIFTLEANTPRSPQSNLILDRIKQIPKQKDVAKQYGMLNSVFTLIIKLSKEQKLQEIEEKVDKISSKLEEMTISLKPGISEELIIHFGPITQWGGIEYTMNIPLQDISYPELKEDLQKAVGKKIDKLSKLPEKLARKVKGYLLLKGREDIIKQLT</sequence>
<accession>A0A3G9CU75</accession>
<proteinExistence type="predicted"/>